<dbReference type="PANTHER" id="PTHR10514:SF27">
    <property type="entry name" value="ANGIOTENSIN-CONVERTING ENZYME"/>
    <property type="match status" value="1"/>
</dbReference>
<evidence type="ECO:0000256" key="11">
    <source>
        <dbReference type="PROSITE-ProRule" id="PRU01355"/>
    </source>
</evidence>
<evidence type="ECO:0000256" key="7">
    <source>
        <dbReference type="PIRSR" id="PIRSR601548-2"/>
    </source>
</evidence>
<comment type="similarity">
    <text evidence="1 11 12">Belongs to the peptidase M2 family.</text>
</comment>
<protein>
    <recommendedName>
        <fullName evidence="12">Angiotensin-converting enzyme</fullName>
        <ecNumber evidence="12">3.4.-.-</ecNumber>
    </recommendedName>
</protein>
<evidence type="ECO:0000256" key="10">
    <source>
        <dbReference type="PIRSR" id="PIRSR601548-8"/>
    </source>
</evidence>
<feature type="active site" description="Proton donor 2" evidence="6">
    <location>
        <position position="430"/>
    </location>
</feature>
<evidence type="ECO:0000313" key="13">
    <source>
        <dbReference type="EMBL" id="KAL1132116.1"/>
    </source>
</evidence>
<dbReference type="CDD" id="cd06461">
    <property type="entry name" value="M2_ACE"/>
    <property type="match status" value="1"/>
</dbReference>
<evidence type="ECO:0000313" key="14">
    <source>
        <dbReference type="Proteomes" id="UP001558652"/>
    </source>
</evidence>
<dbReference type="PANTHER" id="PTHR10514">
    <property type="entry name" value="ANGIOTENSIN-CONVERTING ENZYME"/>
    <property type="match status" value="1"/>
</dbReference>
<gene>
    <name evidence="13" type="ORF">AAG570_010074</name>
</gene>
<evidence type="ECO:0000256" key="3">
    <source>
        <dbReference type="ARBA" id="ARBA00023157"/>
    </source>
</evidence>
<dbReference type="Pfam" id="PF01401">
    <property type="entry name" value="Peptidase_M2"/>
    <property type="match status" value="1"/>
</dbReference>
<comment type="cofactor">
    <cofactor evidence="12">
        <name>Zn(2+)</name>
        <dbReference type="ChEBI" id="CHEBI:29105"/>
    </cofactor>
    <text evidence="12">Binds 1 zinc ion per subunit.</text>
</comment>
<feature type="binding site" evidence="8">
    <location>
        <position position="299"/>
    </location>
    <ligand>
        <name>Zn(2+)</name>
        <dbReference type="ChEBI" id="CHEBI:29105"/>
        <label>1</label>
        <note>catalytic</note>
    </ligand>
</feature>
<keyword evidence="12" id="KW-0645">Protease</keyword>
<feature type="binding site" evidence="7">
    <location>
        <position position="439"/>
    </location>
    <ligand>
        <name>chloride</name>
        <dbReference type="ChEBI" id="CHEBI:17996"/>
        <label>1</label>
    </ligand>
</feature>
<evidence type="ECO:0000256" key="9">
    <source>
        <dbReference type="PIRSR" id="PIRSR601548-4"/>
    </source>
</evidence>
<keyword evidence="12" id="KW-0378">Hydrolase</keyword>
<dbReference type="GO" id="GO:0046872">
    <property type="term" value="F:metal ion binding"/>
    <property type="evidence" value="ECO:0007669"/>
    <property type="project" value="UniProtKB-KW"/>
</dbReference>
<dbReference type="GO" id="GO:0008237">
    <property type="term" value="F:metallopeptidase activity"/>
    <property type="evidence" value="ECO:0007669"/>
    <property type="project" value="UniProtKB-KW"/>
</dbReference>
<evidence type="ECO:0000256" key="5">
    <source>
        <dbReference type="PIRSR" id="PIRSR601548-1"/>
    </source>
</evidence>
<dbReference type="GO" id="GO:0004180">
    <property type="term" value="F:carboxypeptidase activity"/>
    <property type="evidence" value="ECO:0007669"/>
    <property type="project" value="UniProtKB-KW"/>
</dbReference>
<evidence type="ECO:0000256" key="2">
    <source>
        <dbReference type="ARBA" id="ARBA00022729"/>
    </source>
</evidence>
<evidence type="ECO:0000256" key="1">
    <source>
        <dbReference type="ARBA" id="ARBA00008139"/>
    </source>
</evidence>
<keyword evidence="12" id="KW-0482">Metalloprotease</keyword>
<evidence type="ECO:0000256" key="6">
    <source>
        <dbReference type="PIRSR" id="PIRSR601548-11"/>
    </source>
</evidence>
<feature type="binding site" evidence="10">
    <location>
        <position position="299"/>
    </location>
    <ligand>
        <name>Zn(2+)</name>
        <dbReference type="ChEBI" id="CHEBI:29105"/>
        <label>2</label>
        <note>catalytic</note>
    </ligand>
</feature>
<keyword evidence="12" id="KW-0121">Carboxypeptidase</keyword>
<feature type="active site" description="Proton donor 1" evidence="5">
    <location>
        <position position="430"/>
    </location>
</feature>
<evidence type="ECO:0000256" key="12">
    <source>
        <dbReference type="RuleBase" id="RU361144"/>
    </source>
</evidence>
<sequence>MGEEDGTESGEQIGKLKTIWRNRKCAEAGLYWAGAEEKQRRAISILCRGPKFTIHQARMLTGLEKSLGSIYRNSRVCKTPARCYRIEPDLDKIMQESRDPKELLWAWKGWRDTVGPPSRELYPALIMMENQAAMNNGYNNMGECWREELEIPDLEQFVEQLYAEISPLHRLLHAFVRHKLSQMYGRELVDPNTTMPAHLLGNMWAQSWESLHPELAETIVDLDGAVVNRSTNELFEIAQEFYTSIGFRNMPKNFWKNSKTVRSENGSCHGTAANMYTKDDYRMLLCWKGQWEDFYVMHHEMGHIQYYMAYEKQPTIFKDGANSAFQEAIGDTIMLAVETRRHLQQIGIIKKNPILLEDLELSLLLRQALKKIPQITFGLVVDKWRWGVMSSKILPKDYNAAWWQYRRKYEGLHPPVLRAETDFDPAAKFHVADNTPYIRYFLSEFLQFQFLDILCDVSNTNQKYLLHQCDLYGSKDVGKRMK</sequence>
<keyword evidence="4 12" id="KW-0325">Glycoprotein</keyword>
<keyword evidence="2" id="KW-0732">Signal</keyword>
<feature type="binding site" evidence="8">
    <location>
        <position position="327"/>
    </location>
    <ligand>
        <name>Zn(2+)</name>
        <dbReference type="ChEBI" id="CHEBI:29105"/>
        <label>1</label>
        <note>catalytic</note>
    </ligand>
</feature>
<feature type="binding site" evidence="8">
    <location>
        <position position="303"/>
    </location>
    <ligand>
        <name>Zn(2+)</name>
        <dbReference type="ChEBI" id="CHEBI:29105"/>
        <label>1</label>
        <note>catalytic</note>
    </ligand>
</feature>
<dbReference type="SUPFAM" id="SSF55486">
    <property type="entry name" value="Metalloproteases ('zincins'), catalytic domain"/>
    <property type="match status" value="1"/>
</dbReference>
<comment type="caution">
    <text evidence="11">Lacks conserved residue(s) required for the propagation of feature annotation.</text>
</comment>
<name>A0ABD0YLH0_9HEMI</name>
<organism evidence="13 14">
    <name type="scientific">Ranatra chinensis</name>
    <dbReference type="NCBI Taxonomy" id="642074"/>
    <lineage>
        <taxon>Eukaryota</taxon>
        <taxon>Metazoa</taxon>
        <taxon>Ecdysozoa</taxon>
        <taxon>Arthropoda</taxon>
        <taxon>Hexapoda</taxon>
        <taxon>Insecta</taxon>
        <taxon>Pterygota</taxon>
        <taxon>Neoptera</taxon>
        <taxon>Paraneoptera</taxon>
        <taxon>Hemiptera</taxon>
        <taxon>Heteroptera</taxon>
        <taxon>Panheteroptera</taxon>
        <taxon>Nepomorpha</taxon>
        <taxon>Nepidae</taxon>
        <taxon>Ranatrinae</taxon>
        <taxon>Ranatra</taxon>
    </lineage>
</organism>
<keyword evidence="3 9" id="KW-1015">Disulfide bond</keyword>
<dbReference type="PRINTS" id="PR00791">
    <property type="entry name" value="PEPDIPTASEA"/>
</dbReference>
<evidence type="ECO:0000256" key="4">
    <source>
        <dbReference type="ARBA" id="ARBA00023180"/>
    </source>
</evidence>
<dbReference type="EMBL" id="JBFDAA010000005">
    <property type="protein sequence ID" value="KAL1132116.1"/>
    <property type="molecule type" value="Genomic_DNA"/>
</dbReference>
<feature type="disulfide bond" evidence="9">
    <location>
        <begin position="455"/>
        <end position="469"/>
    </location>
</feature>
<dbReference type="InterPro" id="IPR001548">
    <property type="entry name" value="Peptidase_M2"/>
</dbReference>
<feature type="binding site" evidence="10">
    <location>
        <position position="303"/>
    </location>
    <ligand>
        <name>Zn(2+)</name>
        <dbReference type="ChEBI" id="CHEBI:29105"/>
        <label>2</label>
        <note>catalytic</note>
    </ligand>
</feature>
<reference evidence="13 14" key="1">
    <citation type="submission" date="2024-07" db="EMBL/GenBank/DDBJ databases">
        <title>Chromosome-level genome assembly of the water stick insect Ranatra chinensis (Heteroptera: Nepidae).</title>
        <authorList>
            <person name="Liu X."/>
        </authorList>
    </citation>
    <scope>NUCLEOTIDE SEQUENCE [LARGE SCALE GENOMIC DNA]</scope>
    <source>
        <strain evidence="13">Cailab_2021Rc</strain>
        <tissue evidence="13">Muscle</tissue>
    </source>
</reference>
<keyword evidence="8 12" id="KW-0862">Zinc</keyword>
<dbReference type="AlphaFoldDB" id="A0ABD0YLH0"/>
<comment type="caution">
    <text evidence="13">The sequence shown here is derived from an EMBL/GenBank/DDBJ whole genome shotgun (WGS) entry which is preliminary data.</text>
</comment>
<dbReference type="GO" id="GO:0006508">
    <property type="term" value="P:proteolysis"/>
    <property type="evidence" value="ECO:0007669"/>
    <property type="project" value="UniProtKB-KW"/>
</dbReference>
<evidence type="ECO:0000256" key="8">
    <source>
        <dbReference type="PIRSR" id="PIRSR601548-3"/>
    </source>
</evidence>
<keyword evidence="8 12" id="KW-0479">Metal-binding</keyword>
<dbReference type="EC" id="3.4.-.-" evidence="12"/>
<feature type="active site" description="Proton acceptor 2" evidence="6">
    <location>
        <position position="300"/>
    </location>
</feature>
<feature type="active site" description="Proton acceptor 1" evidence="5">
    <location>
        <position position="300"/>
    </location>
</feature>
<feature type="disulfide bond" evidence="9 11">
    <location>
        <begin position="268"/>
        <end position="286"/>
    </location>
</feature>
<feature type="disulfide bond" evidence="9">
    <location>
        <begin position="77"/>
        <end position="83"/>
    </location>
</feature>
<proteinExistence type="inferred from homology"/>
<feature type="binding site" evidence="10">
    <location>
        <position position="327"/>
    </location>
    <ligand>
        <name>Zn(2+)</name>
        <dbReference type="ChEBI" id="CHEBI:29105"/>
        <label>2</label>
        <note>catalytic</note>
    </ligand>
</feature>
<accession>A0ABD0YLH0</accession>
<dbReference type="Proteomes" id="UP001558652">
    <property type="component" value="Unassembled WGS sequence"/>
</dbReference>
<dbReference type="PROSITE" id="PS52011">
    <property type="entry name" value="PEPTIDASE_M2"/>
    <property type="match status" value="1"/>
</dbReference>
<keyword evidence="14" id="KW-1185">Reference proteome</keyword>